<dbReference type="Gene3D" id="1.10.285.10">
    <property type="entry name" value="Glutamate Dehydrogenase, chain A, domain 3"/>
    <property type="match status" value="2"/>
</dbReference>
<evidence type="ECO:0000313" key="11">
    <source>
        <dbReference type="EMBL" id="HIX59663.1"/>
    </source>
</evidence>
<keyword evidence="7" id="KW-0547">Nucleotide-binding</keyword>
<dbReference type="GO" id="GO:0004354">
    <property type="term" value="F:glutamate dehydrogenase (NADP+) activity"/>
    <property type="evidence" value="ECO:0007669"/>
    <property type="project" value="TreeGrafter"/>
</dbReference>
<dbReference type="FunFam" id="3.40.50.720:FF:000030">
    <property type="entry name" value="Glutamate dehydrogenase"/>
    <property type="match status" value="1"/>
</dbReference>
<dbReference type="InterPro" id="IPR046346">
    <property type="entry name" value="Aminoacid_DH-like_N_sf"/>
</dbReference>
<dbReference type="InterPro" id="IPR036291">
    <property type="entry name" value="NAD(P)-bd_dom_sf"/>
</dbReference>
<feature type="site" description="Important for catalysis" evidence="8">
    <location>
        <position position="166"/>
    </location>
</feature>
<dbReference type="FunFam" id="3.40.50.10860:FF:000002">
    <property type="entry name" value="Glutamate dehydrogenase"/>
    <property type="match status" value="1"/>
</dbReference>
<dbReference type="GO" id="GO:0006537">
    <property type="term" value="P:glutamate biosynthetic process"/>
    <property type="evidence" value="ECO:0007669"/>
    <property type="project" value="TreeGrafter"/>
</dbReference>
<protein>
    <recommendedName>
        <fullName evidence="3 5">Glutamate dehydrogenase</fullName>
    </recommendedName>
</protein>
<organism evidence="11 12">
    <name type="scientific">Candidatus Blautia gallistercoris</name>
    <dbReference type="NCBI Taxonomy" id="2838490"/>
    <lineage>
        <taxon>Bacteria</taxon>
        <taxon>Bacillati</taxon>
        <taxon>Bacillota</taxon>
        <taxon>Clostridia</taxon>
        <taxon>Lachnospirales</taxon>
        <taxon>Lachnospiraceae</taxon>
        <taxon>Blautia</taxon>
    </lineage>
</organism>
<dbReference type="InterPro" id="IPR014362">
    <property type="entry name" value="Glu_DH"/>
</dbReference>
<dbReference type="NCBIfam" id="NF006929">
    <property type="entry name" value="PRK09414.1"/>
    <property type="match status" value="1"/>
</dbReference>
<dbReference type="SMART" id="SM00839">
    <property type="entry name" value="ELFV_dehydrog"/>
    <property type="match status" value="1"/>
</dbReference>
<feature type="binding site" evidence="7">
    <location>
        <position position="114"/>
    </location>
    <ligand>
        <name>substrate</name>
    </ligand>
</feature>
<accession>A0A9D2B3C1</accession>
<dbReference type="SUPFAM" id="SSF53223">
    <property type="entry name" value="Aminoacid dehydrogenase-like, N-terminal domain"/>
    <property type="match status" value="1"/>
</dbReference>
<comment type="subunit">
    <text evidence="2">Homohexamer.</text>
</comment>
<dbReference type="EMBL" id="DXEX01000175">
    <property type="protein sequence ID" value="HIX59663.1"/>
    <property type="molecule type" value="Genomic_DNA"/>
</dbReference>
<dbReference type="Gene3D" id="3.40.50.10860">
    <property type="entry name" value="Leucine Dehydrogenase, chain A, domain 1"/>
    <property type="match status" value="1"/>
</dbReference>
<evidence type="ECO:0000256" key="1">
    <source>
        <dbReference type="ARBA" id="ARBA00006382"/>
    </source>
</evidence>
<dbReference type="Proteomes" id="UP000886817">
    <property type="component" value="Unassembled WGS sequence"/>
</dbReference>
<evidence type="ECO:0000259" key="10">
    <source>
        <dbReference type="SMART" id="SM00839"/>
    </source>
</evidence>
<dbReference type="SUPFAM" id="SSF51735">
    <property type="entry name" value="NAD(P)-binding Rossmann-fold domains"/>
    <property type="match status" value="1"/>
</dbReference>
<gene>
    <name evidence="11" type="primary">gdhA</name>
    <name evidence="11" type="ORF">IAA45_08115</name>
</gene>
<dbReference type="FunFam" id="1.10.285.10:FF:000001">
    <property type="entry name" value="Glutamate dehydrogenase"/>
    <property type="match status" value="1"/>
</dbReference>
<dbReference type="PANTHER" id="PTHR43571:SF1">
    <property type="entry name" value="NADP-SPECIFIC GLUTAMATE DEHYDROGENASE 1-RELATED"/>
    <property type="match status" value="1"/>
</dbReference>
<dbReference type="InterPro" id="IPR033922">
    <property type="entry name" value="NAD_bind_Glu_DH"/>
</dbReference>
<dbReference type="Gene3D" id="3.40.50.720">
    <property type="entry name" value="NAD(P)-binding Rossmann-like Domain"/>
    <property type="match status" value="1"/>
</dbReference>
<dbReference type="PRINTS" id="PR00082">
    <property type="entry name" value="GLFDHDRGNASE"/>
</dbReference>
<dbReference type="InterPro" id="IPR006095">
    <property type="entry name" value="Glu/Leu/Phe/Val/Trp_DH"/>
</dbReference>
<name>A0A9D2B3C1_9FIRM</name>
<feature type="active site" description="Proton donor" evidence="6">
    <location>
        <position position="126"/>
    </location>
</feature>
<feature type="binding site" evidence="7">
    <location>
        <position position="240"/>
    </location>
    <ligand>
        <name>NAD(+)</name>
        <dbReference type="ChEBI" id="CHEBI:57540"/>
    </ligand>
</feature>
<feature type="binding site" evidence="7">
    <location>
        <position position="209"/>
    </location>
    <ligand>
        <name>NAD(+)</name>
        <dbReference type="ChEBI" id="CHEBI:57540"/>
    </ligand>
</feature>
<proteinExistence type="inferred from homology"/>
<dbReference type="AlphaFoldDB" id="A0A9D2B3C1"/>
<evidence type="ECO:0000256" key="5">
    <source>
        <dbReference type="PIRNR" id="PIRNR000185"/>
    </source>
</evidence>
<evidence type="ECO:0000256" key="3">
    <source>
        <dbReference type="ARBA" id="ARBA00012896"/>
    </source>
</evidence>
<evidence type="ECO:0000256" key="8">
    <source>
        <dbReference type="PIRSR" id="PIRSR000185-3"/>
    </source>
</evidence>
<dbReference type="GO" id="GO:0005829">
    <property type="term" value="C:cytosol"/>
    <property type="evidence" value="ECO:0007669"/>
    <property type="project" value="TreeGrafter"/>
</dbReference>
<comment type="similarity">
    <text evidence="1 5 9">Belongs to the Glu/Leu/Phe/Val dehydrogenases family.</text>
</comment>
<keyword evidence="4 5" id="KW-0560">Oxidoreductase</keyword>
<evidence type="ECO:0000256" key="4">
    <source>
        <dbReference type="ARBA" id="ARBA00023002"/>
    </source>
</evidence>
<dbReference type="PROSITE" id="PS00074">
    <property type="entry name" value="GLFV_DEHYDROGENASE"/>
    <property type="match status" value="1"/>
</dbReference>
<feature type="binding site" evidence="7">
    <location>
        <position position="376"/>
    </location>
    <ligand>
        <name>substrate</name>
    </ligand>
</feature>
<keyword evidence="7" id="KW-0520">NAD</keyword>
<feature type="domain" description="Glutamate/phenylalanine/leucine/valine/L-tryptophan dehydrogenase C-terminal" evidence="10">
    <location>
        <begin position="202"/>
        <end position="442"/>
    </location>
</feature>
<dbReference type="CDD" id="cd05313">
    <property type="entry name" value="NAD_bind_2_Glu_DH"/>
    <property type="match status" value="1"/>
</dbReference>
<dbReference type="InterPro" id="IPR006096">
    <property type="entry name" value="Glu/Leu/Phe/Val/Trp_DH_C"/>
</dbReference>
<sequence length="444" mass="48568">MSYTEEIYERVVKQNPGEPEFHQAVKEVLDSLKVVIDANEEEYRRLAILERLVEPERIISFRVPWVDDKGAVQVNKGYRVQFNSAIGPYKGGLRFHPSVNQSILKFLGFEQIFKNSLTGLPIGGGKGGSNFDPKGKSDREVMAFCQSFMTELSKYIGADTDVPAGDIGVGGREIGYLFGQYKRNRGLYEGVLTGKGLTYGGSLIRTQATGYGVVYILDEILKAHNDSMAGKTLIVTGSGNVAIYAVEKATQLGGKVVAMTDSNGYIYDPNGINLDVVKDIKEVKRGRIKEYAERVEGSTYTEGTGVWNIACDIYLPCATQNEIDLDAAKKIVEGGCKYLVEGANMPTTIEATNYVMEHGVVFMPGKAANAGGVATSALEMSQNSMRLSWTEQEVDERLHNIMKDIFAKVDEASKRYGMEGNYVAGANIAGFEKVVDAMKAQGIV</sequence>
<evidence type="ECO:0000256" key="7">
    <source>
        <dbReference type="PIRSR" id="PIRSR000185-2"/>
    </source>
</evidence>
<evidence type="ECO:0000313" key="12">
    <source>
        <dbReference type="Proteomes" id="UP000886817"/>
    </source>
</evidence>
<dbReference type="PANTHER" id="PTHR43571">
    <property type="entry name" value="NADP-SPECIFIC GLUTAMATE DEHYDROGENASE 1-RELATED"/>
    <property type="match status" value="1"/>
</dbReference>
<dbReference type="PIRSF" id="PIRSF000185">
    <property type="entry name" value="Glu_DH"/>
    <property type="match status" value="1"/>
</dbReference>
<dbReference type="Pfam" id="PF00208">
    <property type="entry name" value="ELFV_dehydrog"/>
    <property type="match status" value="1"/>
</dbReference>
<evidence type="ECO:0000256" key="6">
    <source>
        <dbReference type="PIRSR" id="PIRSR000185-1"/>
    </source>
</evidence>
<evidence type="ECO:0000256" key="2">
    <source>
        <dbReference type="ARBA" id="ARBA00011643"/>
    </source>
</evidence>
<dbReference type="InterPro" id="IPR006097">
    <property type="entry name" value="Glu/Leu/Phe/Val/Trp_DH_dimer"/>
</dbReference>
<comment type="caution">
    <text evidence="11">The sequence shown here is derived from an EMBL/GenBank/DDBJ whole genome shotgun (WGS) entry which is preliminary data.</text>
</comment>
<dbReference type="Pfam" id="PF02812">
    <property type="entry name" value="ELFV_dehydrog_N"/>
    <property type="match status" value="1"/>
</dbReference>
<reference evidence="11" key="1">
    <citation type="journal article" date="2021" name="PeerJ">
        <title>Extensive microbial diversity within the chicken gut microbiome revealed by metagenomics and culture.</title>
        <authorList>
            <person name="Gilroy R."/>
            <person name="Ravi A."/>
            <person name="Getino M."/>
            <person name="Pursley I."/>
            <person name="Horton D.L."/>
            <person name="Alikhan N.F."/>
            <person name="Baker D."/>
            <person name="Gharbi K."/>
            <person name="Hall N."/>
            <person name="Watson M."/>
            <person name="Adriaenssens E.M."/>
            <person name="Foster-Nyarko E."/>
            <person name="Jarju S."/>
            <person name="Secka A."/>
            <person name="Antonio M."/>
            <person name="Oren A."/>
            <person name="Chaudhuri R.R."/>
            <person name="La Ragione R."/>
            <person name="Hildebrand F."/>
            <person name="Pallen M.J."/>
        </authorList>
    </citation>
    <scope>NUCLEOTIDE SEQUENCE</scope>
    <source>
        <strain evidence="11">ChiSjej1B19-8411</strain>
    </source>
</reference>
<reference evidence="11" key="2">
    <citation type="submission" date="2021-04" db="EMBL/GenBank/DDBJ databases">
        <authorList>
            <person name="Gilroy R."/>
        </authorList>
    </citation>
    <scope>NUCLEOTIDE SEQUENCE</scope>
    <source>
        <strain evidence="11">ChiSjej1B19-8411</strain>
    </source>
</reference>
<dbReference type="InterPro" id="IPR033524">
    <property type="entry name" value="Glu/Leu/Phe/Val_DH_AS"/>
</dbReference>
<feature type="binding site" evidence="7">
    <location>
        <position position="165"/>
    </location>
    <ligand>
        <name>substrate</name>
    </ligand>
</feature>
<feature type="binding site" evidence="7">
    <location>
        <position position="111"/>
    </location>
    <ligand>
        <name>substrate</name>
    </ligand>
</feature>
<dbReference type="GO" id="GO:0000166">
    <property type="term" value="F:nucleotide binding"/>
    <property type="evidence" value="ECO:0007669"/>
    <property type="project" value="UniProtKB-KW"/>
</dbReference>
<evidence type="ECO:0000256" key="9">
    <source>
        <dbReference type="RuleBase" id="RU004417"/>
    </source>
</evidence>
<feature type="binding site" evidence="7">
    <location>
        <position position="90"/>
    </location>
    <ligand>
        <name>substrate</name>
    </ligand>
</feature>
<dbReference type="InterPro" id="IPR050724">
    <property type="entry name" value="Glu_Leu_Phe_Val_DH"/>
</dbReference>